<keyword evidence="8" id="KW-0804">Transcription</keyword>
<evidence type="ECO:0000313" key="15">
    <source>
        <dbReference type="Proteomes" id="UP000629619"/>
    </source>
</evidence>
<evidence type="ECO:0000256" key="7">
    <source>
        <dbReference type="ARBA" id="ARBA00023136"/>
    </source>
</evidence>
<keyword evidence="15" id="KW-1185">Reference proteome</keyword>
<name>A0A919N6W4_9ACTN</name>
<dbReference type="GO" id="GO:0016989">
    <property type="term" value="F:sigma factor antagonist activity"/>
    <property type="evidence" value="ECO:0007669"/>
    <property type="project" value="TreeGrafter"/>
</dbReference>
<evidence type="ECO:0000256" key="5">
    <source>
        <dbReference type="ARBA" id="ARBA00022989"/>
    </source>
</evidence>
<dbReference type="Gene3D" id="1.10.10.1320">
    <property type="entry name" value="Anti-sigma factor, zinc-finger domain"/>
    <property type="match status" value="1"/>
</dbReference>
<evidence type="ECO:0000256" key="2">
    <source>
        <dbReference type="ARBA" id="ARBA00004236"/>
    </source>
</evidence>
<comment type="caution">
    <text evidence="14">The sequence shown here is derived from an EMBL/GenBank/DDBJ whole genome shotgun (WGS) entry which is preliminary data.</text>
</comment>
<evidence type="ECO:0000256" key="6">
    <source>
        <dbReference type="ARBA" id="ARBA00023015"/>
    </source>
</evidence>
<keyword evidence="7 11" id="KW-0472">Membrane</keyword>
<keyword evidence="5 11" id="KW-1133">Transmembrane helix</keyword>
<comment type="subcellular location">
    <subcellularLocation>
        <location evidence="2">Cell membrane</location>
    </subcellularLocation>
    <subcellularLocation>
        <location evidence="1">Membrane</location>
        <topology evidence="1">Single-pass membrane protein</topology>
    </subcellularLocation>
</comment>
<keyword evidence="6" id="KW-0805">Transcription regulation</keyword>
<keyword evidence="3" id="KW-1003">Cell membrane</keyword>
<dbReference type="Proteomes" id="UP000629619">
    <property type="component" value="Unassembled WGS sequence"/>
</dbReference>
<evidence type="ECO:0000256" key="8">
    <source>
        <dbReference type="ARBA" id="ARBA00023163"/>
    </source>
</evidence>
<evidence type="ECO:0000256" key="10">
    <source>
        <dbReference type="ARBA" id="ARBA00030803"/>
    </source>
</evidence>
<evidence type="ECO:0000256" key="4">
    <source>
        <dbReference type="ARBA" id="ARBA00022692"/>
    </source>
</evidence>
<dbReference type="InterPro" id="IPR041916">
    <property type="entry name" value="Anti_sigma_zinc_sf"/>
</dbReference>
<dbReference type="PANTHER" id="PTHR37461:SF1">
    <property type="entry name" value="ANTI-SIGMA-K FACTOR RSKA"/>
    <property type="match status" value="1"/>
</dbReference>
<dbReference type="GO" id="GO:0006417">
    <property type="term" value="P:regulation of translation"/>
    <property type="evidence" value="ECO:0007669"/>
    <property type="project" value="TreeGrafter"/>
</dbReference>
<evidence type="ECO:0000256" key="1">
    <source>
        <dbReference type="ARBA" id="ARBA00004167"/>
    </source>
</evidence>
<evidence type="ECO:0000256" key="11">
    <source>
        <dbReference type="SAM" id="Phobius"/>
    </source>
</evidence>
<gene>
    <name evidence="14" type="ORF">Asi03nite_30240</name>
</gene>
<protein>
    <recommendedName>
        <fullName evidence="10">Regulator of SigK</fullName>
    </recommendedName>
    <alternativeName>
        <fullName evidence="9">Sigma-K anti-sigma factor RskA</fullName>
    </alternativeName>
</protein>
<dbReference type="Pfam" id="PF13490">
    <property type="entry name" value="zf-HC2"/>
    <property type="match status" value="1"/>
</dbReference>
<dbReference type="InterPro" id="IPR018764">
    <property type="entry name" value="RskA_C"/>
</dbReference>
<evidence type="ECO:0000256" key="3">
    <source>
        <dbReference type="ARBA" id="ARBA00022475"/>
    </source>
</evidence>
<keyword evidence="4 11" id="KW-0812">Transmembrane</keyword>
<feature type="domain" description="Putative zinc-finger" evidence="13">
    <location>
        <begin position="4"/>
        <end position="36"/>
    </location>
</feature>
<evidence type="ECO:0000259" key="12">
    <source>
        <dbReference type="Pfam" id="PF10099"/>
    </source>
</evidence>
<dbReference type="Pfam" id="PF10099">
    <property type="entry name" value="RskA_C"/>
    <property type="match status" value="1"/>
</dbReference>
<evidence type="ECO:0000259" key="13">
    <source>
        <dbReference type="Pfam" id="PF13490"/>
    </source>
</evidence>
<feature type="domain" description="Anti-sigma K factor RskA C-terminal" evidence="12">
    <location>
        <begin position="93"/>
        <end position="234"/>
    </location>
</feature>
<dbReference type="EMBL" id="BOMW01000027">
    <property type="protein sequence ID" value="GIF05486.1"/>
    <property type="molecule type" value="Genomic_DNA"/>
</dbReference>
<dbReference type="InterPro" id="IPR027383">
    <property type="entry name" value="Znf_put"/>
</dbReference>
<evidence type="ECO:0000256" key="9">
    <source>
        <dbReference type="ARBA" id="ARBA00029829"/>
    </source>
</evidence>
<accession>A0A919N6W4</accession>
<dbReference type="AlphaFoldDB" id="A0A919N6W4"/>
<sequence>MIADIHSLVGAYALDAVDDLERAAFERHLAECESCRAEAAELRETAARLADGAWSVPPPRLRDAVLAEMAETRQLPPETVRTPRLRRSRRFLLTAAAAVVVAAAGAGTAVHVIDDQRVRDQEVAARAASDREAQVRAILAAPDVVLRGQELRDGGRVTVAYSRARDTGVVLLAAGAPARSGQVYQLWTVRSEVPVSEGVLAAGEYSAVRIVRGMSSASVVGVSVEPPGGSARPTDMVAGVKIV</sequence>
<evidence type="ECO:0000313" key="14">
    <source>
        <dbReference type="EMBL" id="GIF05486.1"/>
    </source>
</evidence>
<dbReference type="PANTHER" id="PTHR37461">
    <property type="entry name" value="ANTI-SIGMA-K FACTOR RSKA"/>
    <property type="match status" value="1"/>
</dbReference>
<feature type="transmembrane region" description="Helical" evidence="11">
    <location>
        <begin position="91"/>
        <end position="113"/>
    </location>
</feature>
<dbReference type="GO" id="GO:0005886">
    <property type="term" value="C:plasma membrane"/>
    <property type="evidence" value="ECO:0007669"/>
    <property type="project" value="UniProtKB-SubCell"/>
</dbReference>
<proteinExistence type="predicted"/>
<reference evidence="14" key="1">
    <citation type="submission" date="2021-01" db="EMBL/GenBank/DDBJ databases">
        <title>Whole genome shotgun sequence of Actinoplanes siamensis NBRC 109076.</title>
        <authorList>
            <person name="Komaki H."/>
            <person name="Tamura T."/>
        </authorList>
    </citation>
    <scope>NUCLEOTIDE SEQUENCE</scope>
    <source>
        <strain evidence="14">NBRC 109076</strain>
    </source>
</reference>
<dbReference type="InterPro" id="IPR051474">
    <property type="entry name" value="Anti-sigma-K/W_factor"/>
</dbReference>
<dbReference type="RefSeq" id="WP_203680253.1">
    <property type="nucleotide sequence ID" value="NZ_BOMW01000027.1"/>
</dbReference>
<organism evidence="14 15">
    <name type="scientific">Actinoplanes siamensis</name>
    <dbReference type="NCBI Taxonomy" id="1223317"/>
    <lineage>
        <taxon>Bacteria</taxon>
        <taxon>Bacillati</taxon>
        <taxon>Actinomycetota</taxon>
        <taxon>Actinomycetes</taxon>
        <taxon>Micromonosporales</taxon>
        <taxon>Micromonosporaceae</taxon>
        <taxon>Actinoplanes</taxon>
    </lineage>
</organism>